<gene>
    <name evidence="1" type="ORF">US68_C0013G0018</name>
</gene>
<evidence type="ECO:0000313" key="1">
    <source>
        <dbReference type="EMBL" id="KKQ49578.1"/>
    </source>
</evidence>
<accession>A0A0G0I2M8</accession>
<dbReference type="Gene3D" id="2.40.30.10">
    <property type="entry name" value="Translation factors"/>
    <property type="match status" value="1"/>
</dbReference>
<protein>
    <recommendedName>
        <fullName evidence="3">Translation elongation factor-like protein</fullName>
    </recommendedName>
</protein>
<evidence type="ECO:0008006" key="3">
    <source>
        <dbReference type="Google" id="ProtNLM"/>
    </source>
</evidence>
<name>A0A0G0I2M8_9BACT</name>
<reference evidence="1 2" key="1">
    <citation type="journal article" date="2015" name="Nature">
        <title>rRNA introns, odd ribosomes, and small enigmatic genomes across a large radiation of phyla.</title>
        <authorList>
            <person name="Brown C.T."/>
            <person name="Hug L.A."/>
            <person name="Thomas B.C."/>
            <person name="Sharon I."/>
            <person name="Castelle C.J."/>
            <person name="Singh A."/>
            <person name="Wilkins M.J."/>
            <person name="Williams K.H."/>
            <person name="Banfield J.F."/>
        </authorList>
    </citation>
    <scope>NUCLEOTIDE SEQUENCE [LARGE SCALE GENOMIC DNA]</scope>
</reference>
<organism evidence="1 2">
    <name type="scientific">Candidatus Shapirobacteria bacterium GW2011_GWE1_38_10</name>
    <dbReference type="NCBI Taxonomy" id="1618488"/>
    <lineage>
        <taxon>Bacteria</taxon>
        <taxon>Candidatus Shapironibacteriota</taxon>
    </lineage>
</organism>
<dbReference type="AlphaFoldDB" id="A0A0G0I2M8"/>
<evidence type="ECO:0000313" key="2">
    <source>
        <dbReference type="Proteomes" id="UP000034231"/>
    </source>
</evidence>
<dbReference type="EMBL" id="LBTX01000013">
    <property type="protein sequence ID" value="KKQ49578.1"/>
    <property type="molecule type" value="Genomic_DNA"/>
</dbReference>
<dbReference type="InterPro" id="IPR009000">
    <property type="entry name" value="Transl_B-barrel_sf"/>
</dbReference>
<proteinExistence type="predicted"/>
<dbReference type="Proteomes" id="UP000034231">
    <property type="component" value="Unassembled WGS sequence"/>
</dbReference>
<comment type="caution">
    <text evidence="1">The sequence shown here is derived from an EMBL/GenBank/DDBJ whole genome shotgun (WGS) entry which is preliminary data.</text>
</comment>
<dbReference type="SUPFAM" id="SSF50447">
    <property type="entry name" value="Translation proteins"/>
    <property type="match status" value="1"/>
</dbReference>
<sequence>MDYIRAGKITHYFDKIGVAVLVVSDNVIKIGDKIRIGELERGIEQVVDSMQHEHQAVSEAKVGDEVGLKVTTAVKSGDVVYKINE</sequence>